<dbReference type="AlphaFoldDB" id="A0A6I3STA3"/>
<evidence type="ECO:0000313" key="3">
    <source>
        <dbReference type="EMBL" id="MTV52410.1"/>
    </source>
</evidence>
<protein>
    <submittedName>
        <fullName evidence="3">DUF4123 domain-containing protein</fullName>
    </submittedName>
</protein>
<feature type="domain" description="DUF4123" evidence="1">
    <location>
        <begin position="43"/>
        <end position="132"/>
    </location>
</feature>
<dbReference type="EMBL" id="WNKZ01000012">
    <property type="protein sequence ID" value="MTV52410.1"/>
    <property type="molecule type" value="Genomic_DNA"/>
</dbReference>
<reference evidence="2" key="4">
    <citation type="submission" date="2024-05" db="EMBL/GenBank/DDBJ databases">
        <authorList>
            <person name="Sun Q."/>
            <person name="Zhou Y."/>
        </authorList>
    </citation>
    <scope>NUCLEOTIDE SEQUENCE</scope>
    <source>
        <strain evidence="2">CGMCC 1.15931</strain>
    </source>
</reference>
<keyword evidence="5" id="KW-1185">Reference proteome</keyword>
<evidence type="ECO:0000313" key="4">
    <source>
        <dbReference type="Proteomes" id="UP000430634"/>
    </source>
</evidence>
<gene>
    <name evidence="2" type="ORF">GCM10011572_44150</name>
    <name evidence="3" type="ORF">GM672_06625</name>
</gene>
<reference evidence="5" key="2">
    <citation type="journal article" date="2019" name="Int. J. Syst. Evol. Microbiol.">
        <title>The Global Catalogue of Microorganisms (GCM) 10K type strain sequencing project: providing services to taxonomists for standard genome sequencing and annotation.</title>
        <authorList>
            <consortium name="The Broad Institute Genomics Platform"/>
            <consortium name="The Broad Institute Genome Sequencing Center for Infectious Disease"/>
            <person name="Wu L."/>
            <person name="Ma J."/>
        </authorList>
    </citation>
    <scope>NUCLEOTIDE SEQUENCE [LARGE SCALE GENOMIC DNA]</scope>
    <source>
        <strain evidence="5">CGMCC 1.15931</strain>
    </source>
</reference>
<sequence>MNFDHQLLDRHAFALLDPSMVEWLPEGVVSVPIVPAKLTASEHLMPRLVTLRTLPAPVRESLLDVVYEAQRQGEQPPVTLLVDTEKDAQALAAWWNVLQVRTPSPGRKVWLRLHDPRVLHQLLRMLTARQRARIFSQVDAFTYWLGDDWVTATFDVPVGDAAGPAGAADWDWPRIERIGAINRALHGAGVRQAGAMTRQGALAEQLIVRAALDHGLTDQADLVEFAVRGLLTRPAFDSHPAIAELIRPGNHPDDDSRLADRLALADESVWAELRQPDYL</sequence>
<evidence type="ECO:0000259" key="1">
    <source>
        <dbReference type="Pfam" id="PF13503"/>
    </source>
</evidence>
<dbReference type="Proteomes" id="UP000430634">
    <property type="component" value="Unassembled WGS sequence"/>
</dbReference>
<reference evidence="3 4" key="3">
    <citation type="submission" date="2019-11" db="EMBL/GenBank/DDBJ databases">
        <title>Type strains purchased from KCTC, JCM and DSMZ.</title>
        <authorList>
            <person name="Lu H."/>
        </authorList>
    </citation>
    <scope>NUCLEOTIDE SEQUENCE [LARGE SCALE GENOMIC DNA]</scope>
    <source>
        <strain evidence="3 4">KCTC 52429</strain>
    </source>
</reference>
<comment type="caution">
    <text evidence="3">The sequence shown here is derived from an EMBL/GenBank/DDBJ whole genome shotgun (WGS) entry which is preliminary data.</text>
</comment>
<dbReference type="InterPro" id="IPR025391">
    <property type="entry name" value="DUF4123"/>
</dbReference>
<dbReference type="Pfam" id="PF13503">
    <property type="entry name" value="DUF4123"/>
    <property type="match status" value="1"/>
</dbReference>
<reference evidence="2" key="1">
    <citation type="journal article" date="2014" name="Int. J. Syst. Evol. Microbiol.">
        <title>Complete genome of a new Firmicutes species belonging to the dominant human colonic microbiota ('Ruminococcus bicirculans') reveals two chromosomes and a selective capacity to utilize plant glucans.</title>
        <authorList>
            <consortium name="NISC Comparative Sequencing Program"/>
            <person name="Wegmann U."/>
            <person name="Louis P."/>
            <person name="Goesmann A."/>
            <person name="Henrissat B."/>
            <person name="Duncan S.H."/>
            <person name="Flint H.J."/>
        </authorList>
    </citation>
    <scope>NUCLEOTIDE SEQUENCE</scope>
    <source>
        <strain evidence="2">CGMCC 1.15931</strain>
    </source>
</reference>
<dbReference type="EMBL" id="BMKG01000024">
    <property type="protein sequence ID" value="GGC17988.1"/>
    <property type="molecule type" value="Genomic_DNA"/>
</dbReference>
<name>A0A6I3STA3_9BURK</name>
<accession>A0A6I3STA3</accession>
<organism evidence="3 4">
    <name type="scientific">Pseudoduganella buxea</name>
    <dbReference type="NCBI Taxonomy" id="1949069"/>
    <lineage>
        <taxon>Bacteria</taxon>
        <taxon>Pseudomonadati</taxon>
        <taxon>Pseudomonadota</taxon>
        <taxon>Betaproteobacteria</taxon>
        <taxon>Burkholderiales</taxon>
        <taxon>Oxalobacteraceae</taxon>
        <taxon>Telluria group</taxon>
        <taxon>Pseudoduganella</taxon>
    </lineage>
</organism>
<dbReference type="RefSeq" id="WP_155469744.1">
    <property type="nucleotide sequence ID" value="NZ_BMKG01000024.1"/>
</dbReference>
<dbReference type="Proteomes" id="UP000622638">
    <property type="component" value="Unassembled WGS sequence"/>
</dbReference>
<proteinExistence type="predicted"/>
<evidence type="ECO:0000313" key="2">
    <source>
        <dbReference type="EMBL" id="GGC17988.1"/>
    </source>
</evidence>
<evidence type="ECO:0000313" key="5">
    <source>
        <dbReference type="Proteomes" id="UP000622638"/>
    </source>
</evidence>
<dbReference type="OrthoDB" id="8584274at2"/>